<dbReference type="InterPro" id="IPR003599">
    <property type="entry name" value="Ig_sub"/>
</dbReference>
<dbReference type="GO" id="GO:0009986">
    <property type="term" value="C:cell surface"/>
    <property type="evidence" value="ECO:0007669"/>
    <property type="project" value="TreeGrafter"/>
</dbReference>
<dbReference type="Ensembl" id="ENSPCET00000012376.1">
    <property type="protein sequence ID" value="ENSPCEP00000011964.1"/>
    <property type="gene ID" value="ENSPCEG00000009503.1"/>
</dbReference>
<dbReference type="PANTHER" id="PTHR16423:SF6">
    <property type="entry name" value="TRIGGERING RECEPTOR EXPRESSED ON MYELOID CELLS 2-RELATED"/>
    <property type="match status" value="1"/>
</dbReference>
<organism evidence="5 6">
    <name type="scientific">Pelusios castaneus</name>
    <name type="common">West African mud turtle</name>
    <dbReference type="NCBI Taxonomy" id="367368"/>
    <lineage>
        <taxon>Eukaryota</taxon>
        <taxon>Metazoa</taxon>
        <taxon>Chordata</taxon>
        <taxon>Craniata</taxon>
        <taxon>Vertebrata</taxon>
        <taxon>Euteleostomi</taxon>
        <taxon>Archelosauria</taxon>
        <taxon>Testudinata</taxon>
        <taxon>Testudines</taxon>
        <taxon>Pleurodira</taxon>
        <taxon>Pelomedusidae</taxon>
        <taxon>Pelusios</taxon>
    </lineage>
</organism>
<keyword evidence="1" id="KW-0732">Signal</keyword>
<dbReference type="SUPFAM" id="SSF48726">
    <property type="entry name" value="Immunoglobulin"/>
    <property type="match status" value="1"/>
</dbReference>
<protein>
    <recommendedName>
        <fullName evidence="4">Ig-like domain-containing protein</fullName>
    </recommendedName>
</protein>
<evidence type="ECO:0000313" key="6">
    <source>
        <dbReference type="Proteomes" id="UP000694393"/>
    </source>
</evidence>
<proteinExistence type="predicted"/>
<evidence type="ECO:0000259" key="4">
    <source>
        <dbReference type="PROSITE" id="PS50835"/>
    </source>
</evidence>
<accession>A0A8C8RZL4</accession>
<dbReference type="SMART" id="SM00409">
    <property type="entry name" value="IG"/>
    <property type="match status" value="1"/>
</dbReference>
<feature type="domain" description="Ig-like" evidence="4">
    <location>
        <begin position="8"/>
        <end position="111"/>
    </location>
</feature>
<dbReference type="Gene3D" id="2.60.40.10">
    <property type="entry name" value="Immunoglobulins"/>
    <property type="match status" value="1"/>
</dbReference>
<dbReference type="InterPro" id="IPR052314">
    <property type="entry name" value="Immune_rcpt_domain"/>
</dbReference>
<dbReference type="GO" id="GO:0038023">
    <property type="term" value="F:signaling receptor activity"/>
    <property type="evidence" value="ECO:0007669"/>
    <property type="project" value="TreeGrafter"/>
</dbReference>
<dbReference type="InterPro" id="IPR007110">
    <property type="entry name" value="Ig-like_dom"/>
</dbReference>
<dbReference type="PANTHER" id="PTHR16423">
    <property type="entry name" value="TREM-LIKE TRANSCRIPT PROTEIN"/>
    <property type="match status" value="1"/>
</dbReference>
<dbReference type="InterPro" id="IPR013106">
    <property type="entry name" value="Ig_V-set"/>
</dbReference>
<sequence length="136" mass="15702">PRSQRLGPQSQQLSTQSVSNTLTVQEYSAMEGQTLSLACPYNSPYDKEAKKAWCRWRVPNKCDVLVNIDYRYRYQNRAQNGRAMIEDDTQKGVVTITMEKLQEDDSGLYWCARYNPPYTSVYRIVGVKLTVTKGQY</sequence>
<dbReference type="InterPro" id="IPR013783">
    <property type="entry name" value="Ig-like_fold"/>
</dbReference>
<evidence type="ECO:0000313" key="5">
    <source>
        <dbReference type="Ensembl" id="ENSPCEP00000011964.1"/>
    </source>
</evidence>
<reference evidence="5" key="1">
    <citation type="submission" date="2025-08" db="UniProtKB">
        <authorList>
            <consortium name="Ensembl"/>
        </authorList>
    </citation>
    <scope>IDENTIFICATION</scope>
</reference>
<keyword evidence="3" id="KW-0393">Immunoglobulin domain</keyword>
<name>A0A8C8RZL4_9SAUR</name>
<evidence type="ECO:0000256" key="1">
    <source>
        <dbReference type="ARBA" id="ARBA00022729"/>
    </source>
</evidence>
<dbReference type="InterPro" id="IPR036179">
    <property type="entry name" value="Ig-like_dom_sf"/>
</dbReference>
<evidence type="ECO:0000256" key="3">
    <source>
        <dbReference type="ARBA" id="ARBA00023319"/>
    </source>
</evidence>
<dbReference type="Proteomes" id="UP000694393">
    <property type="component" value="Unplaced"/>
</dbReference>
<reference evidence="5" key="2">
    <citation type="submission" date="2025-09" db="UniProtKB">
        <authorList>
            <consortium name="Ensembl"/>
        </authorList>
    </citation>
    <scope>IDENTIFICATION</scope>
</reference>
<dbReference type="Pfam" id="PF07686">
    <property type="entry name" value="V-set"/>
    <property type="match status" value="1"/>
</dbReference>
<keyword evidence="6" id="KW-1185">Reference proteome</keyword>
<dbReference type="AlphaFoldDB" id="A0A8C8RZL4"/>
<evidence type="ECO:0000256" key="2">
    <source>
        <dbReference type="ARBA" id="ARBA00023157"/>
    </source>
</evidence>
<keyword evidence="2" id="KW-1015">Disulfide bond</keyword>
<dbReference type="PROSITE" id="PS50835">
    <property type="entry name" value="IG_LIKE"/>
    <property type="match status" value="1"/>
</dbReference>